<gene>
    <name evidence="1" type="ORF">O181_103274</name>
</gene>
<sequence>MTILSQECPRRSCHSRELKAMLIDWDIGFISIADKSQEGGTATDLLVPSVVKTSIHQQLLLKLVVTRKPQTRRDRFRSSKTGTTPTVHKRLTDKIVPEILL</sequence>
<dbReference type="AlphaFoldDB" id="A0A9Q3JKV8"/>
<reference evidence="1" key="1">
    <citation type="submission" date="2021-03" db="EMBL/GenBank/DDBJ databases">
        <title>Draft genome sequence of rust myrtle Austropuccinia psidii MF-1, a brazilian biotype.</title>
        <authorList>
            <person name="Quecine M.C."/>
            <person name="Pachon D.M.R."/>
            <person name="Bonatelli M.L."/>
            <person name="Correr F.H."/>
            <person name="Franceschini L.M."/>
            <person name="Leite T.F."/>
            <person name="Margarido G.R.A."/>
            <person name="Almeida C.A."/>
            <person name="Ferrarezi J.A."/>
            <person name="Labate C.A."/>
        </authorList>
    </citation>
    <scope>NUCLEOTIDE SEQUENCE</scope>
    <source>
        <strain evidence="1">MF-1</strain>
    </source>
</reference>
<keyword evidence="2" id="KW-1185">Reference proteome</keyword>
<name>A0A9Q3JKV8_9BASI</name>
<dbReference type="Proteomes" id="UP000765509">
    <property type="component" value="Unassembled WGS sequence"/>
</dbReference>
<proteinExistence type="predicted"/>
<protein>
    <submittedName>
        <fullName evidence="1">Uncharacterized protein</fullName>
    </submittedName>
</protein>
<evidence type="ECO:0000313" key="1">
    <source>
        <dbReference type="EMBL" id="MBW0563559.1"/>
    </source>
</evidence>
<comment type="caution">
    <text evidence="1">The sequence shown here is derived from an EMBL/GenBank/DDBJ whole genome shotgun (WGS) entry which is preliminary data.</text>
</comment>
<evidence type="ECO:0000313" key="2">
    <source>
        <dbReference type="Proteomes" id="UP000765509"/>
    </source>
</evidence>
<dbReference type="EMBL" id="AVOT02074377">
    <property type="protein sequence ID" value="MBW0563559.1"/>
    <property type="molecule type" value="Genomic_DNA"/>
</dbReference>
<organism evidence="1 2">
    <name type="scientific">Austropuccinia psidii MF-1</name>
    <dbReference type="NCBI Taxonomy" id="1389203"/>
    <lineage>
        <taxon>Eukaryota</taxon>
        <taxon>Fungi</taxon>
        <taxon>Dikarya</taxon>
        <taxon>Basidiomycota</taxon>
        <taxon>Pucciniomycotina</taxon>
        <taxon>Pucciniomycetes</taxon>
        <taxon>Pucciniales</taxon>
        <taxon>Sphaerophragmiaceae</taxon>
        <taxon>Austropuccinia</taxon>
    </lineage>
</organism>
<accession>A0A9Q3JKV8</accession>